<evidence type="ECO:0000313" key="13">
    <source>
        <dbReference type="EMBL" id="EET85043.1"/>
    </source>
</evidence>
<dbReference type="Gene3D" id="3.10.50.30">
    <property type="entry name" value="Transcription elongation factor, GreA/GreB, C-terminal domain"/>
    <property type="match status" value="1"/>
</dbReference>
<sequence>MSEAKKKYIMTYEGVKKLESELEYLKTVKRKEITEKIKVALSFGDLSENSEYDEAKNEQAFVEGRIIQLENMLKNATIVDESEIPLDVVSVGSIVKVKDYDFDEEVEYNIVGSAEADPMNNKISNESPVGRGLVGKKIGDIIEVQVPDGVSKYEILGIRR</sequence>
<dbReference type="InterPro" id="IPR001437">
    <property type="entry name" value="Tscrpt_elong_fac_GreA/B_C"/>
</dbReference>
<dbReference type="InterPro" id="IPR006359">
    <property type="entry name" value="Tscrpt_elong_fac_GreA"/>
</dbReference>
<dbReference type="PROSITE" id="PS00830">
    <property type="entry name" value="GREAB_2"/>
    <property type="match status" value="1"/>
</dbReference>
<name>C6Q0E3_9CLOT</name>
<evidence type="ECO:0000256" key="5">
    <source>
        <dbReference type="ARBA" id="ARBA00023125"/>
    </source>
</evidence>
<accession>C6Q0E3</accession>
<dbReference type="AlphaFoldDB" id="C6Q0E3"/>
<keyword evidence="5 9" id="KW-0238">DNA-binding</keyword>
<dbReference type="InterPro" id="IPR022691">
    <property type="entry name" value="Tscrpt_elong_fac_GreA/B_N"/>
</dbReference>
<keyword evidence="3 9" id="KW-0805">Transcription regulation</keyword>
<keyword evidence="13" id="KW-0648">Protein biosynthesis</keyword>
<dbReference type="PANTHER" id="PTHR30437">
    <property type="entry name" value="TRANSCRIPTION ELONGATION FACTOR GREA"/>
    <property type="match status" value="1"/>
</dbReference>
<gene>
    <name evidence="9" type="primary">greA</name>
    <name evidence="13" type="ORF">CcarbDRAFT_4510</name>
</gene>
<proteinExistence type="inferred from homology"/>
<protein>
    <recommendedName>
        <fullName evidence="2 9">Transcription elongation factor GreA</fullName>
    </recommendedName>
    <alternativeName>
        <fullName evidence="8 9">Transcript cleavage factor GreA</fullName>
    </alternativeName>
</protein>
<dbReference type="NCBIfam" id="NF001263">
    <property type="entry name" value="PRK00226.1-4"/>
    <property type="match status" value="1"/>
</dbReference>
<dbReference type="PROSITE" id="PS00829">
    <property type="entry name" value="GREAB_1"/>
    <property type="match status" value="1"/>
</dbReference>
<dbReference type="InterPro" id="IPR023459">
    <property type="entry name" value="Tscrpt_elong_fac_GreA/B_fam"/>
</dbReference>
<dbReference type="GO" id="GO:0006354">
    <property type="term" value="P:DNA-templated transcription elongation"/>
    <property type="evidence" value="ECO:0007669"/>
    <property type="project" value="TreeGrafter"/>
</dbReference>
<organism evidence="13 14">
    <name type="scientific">Clostridium carboxidivorans P7</name>
    <dbReference type="NCBI Taxonomy" id="536227"/>
    <lineage>
        <taxon>Bacteria</taxon>
        <taxon>Bacillati</taxon>
        <taxon>Bacillota</taxon>
        <taxon>Clostridia</taxon>
        <taxon>Eubacteriales</taxon>
        <taxon>Clostridiaceae</taxon>
        <taxon>Clostridium</taxon>
    </lineage>
</organism>
<dbReference type="InterPro" id="IPR028624">
    <property type="entry name" value="Tscrpt_elong_fac_GreA/B"/>
</dbReference>
<dbReference type="InterPro" id="IPR036953">
    <property type="entry name" value="GreA/GreB_C_sf"/>
</dbReference>
<dbReference type="Pfam" id="PF03449">
    <property type="entry name" value="GreA_GreB_N"/>
    <property type="match status" value="1"/>
</dbReference>
<evidence type="ECO:0000256" key="7">
    <source>
        <dbReference type="ARBA" id="ARBA00024916"/>
    </source>
</evidence>
<evidence type="ECO:0000256" key="9">
    <source>
        <dbReference type="HAMAP-Rule" id="MF_00105"/>
    </source>
</evidence>
<dbReference type="eggNOG" id="COG0782">
    <property type="taxonomic scope" value="Bacteria"/>
</dbReference>
<evidence type="ECO:0000256" key="10">
    <source>
        <dbReference type="RuleBase" id="RU000556"/>
    </source>
</evidence>
<evidence type="ECO:0000256" key="8">
    <source>
        <dbReference type="ARBA" id="ARBA00030776"/>
    </source>
</evidence>
<feature type="domain" description="Transcription elongation factor GreA/GreB N-terminal" evidence="12">
    <location>
        <begin position="9"/>
        <end position="78"/>
    </location>
</feature>
<dbReference type="NCBIfam" id="NF001261">
    <property type="entry name" value="PRK00226.1-2"/>
    <property type="match status" value="1"/>
</dbReference>
<dbReference type="GO" id="GO:0070063">
    <property type="term" value="F:RNA polymerase binding"/>
    <property type="evidence" value="ECO:0007669"/>
    <property type="project" value="InterPro"/>
</dbReference>
<dbReference type="FunFam" id="1.10.287.180:FF:000001">
    <property type="entry name" value="Transcription elongation factor GreA"/>
    <property type="match status" value="1"/>
</dbReference>
<dbReference type="KEGG" id="cck:Ccar_20055"/>
<dbReference type="GO" id="GO:0003746">
    <property type="term" value="F:translation elongation factor activity"/>
    <property type="evidence" value="ECO:0007669"/>
    <property type="project" value="UniProtKB-KW"/>
</dbReference>
<dbReference type="PANTHER" id="PTHR30437:SF4">
    <property type="entry name" value="TRANSCRIPTION ELONGATION FACTOR GREA"/>
    <property type="match status" value="1"/>
</dbReference>
<comment type="caution">
    <text evidence="13">The sequence shown here is derived from an EMBL/GenBank/DDBJ whole genome shotgun (WGS) entry which is preliminary data.</text>
</comment>
<keyword evidence="4" id="KW-0175">Coiled coil</keyword>
<evidence type="ECO:0000256" key="2">
    <source>
        <dbReference type="ARBA" id="ARBA00013729"/>
    </source>
</evidence>
<dbReference type="Proteomes" id="UP000004198">
    <property type="component" value="Unassembled WGS sequence"/>
</dbReference>
<dbReference type="Pfam" id="PF01272">
    <property type="entry name" value="GreA_GreB"/>
    <property type="match status" value="1"/>
</dbReference>
<dbReference type="Gene3D" id="1.10.287.180">
    <property type="entry name" value="Transcription elongation factor, GreA/GreB, N-terminal domain"/>
    <property type="match status" value="1"/>
</dbReference>
<evidence type="ECO:0000256" key="3">
    <source>
        <dbReference type="ARBA" id="ARBA00023015"/>
    </source>
</evidence>
<dbReference type="InterPro" id="IPR036805">
    <property type="entry name" value="Tscrpt_elong_fac_GreA/B_N_sf"/>
</dbReference>
<comment type="function">
    <text evidence="7 9 10">Necessary for efficient RNA polymerase transcription elongation past template-encoded arresting sites. The arresting sites in DNA have the property of trapping a certain fraction of elongating RNA polymerases that pass through, resulting in locked ternary complexes. Cleavage of the nascent transcript by cleavage factors such as GreA or GreB allows the resumption of elongation from the new 3'terminus. GreA releases sequences of 2 to 3 nucleotides.</text>
</comment>
<dbReference type="PATRIC" id="fig|536227.13.peg.4189"/>
<dbReference type="GO" id="GO:0032784">
    <property type="term" value="P:regulation of DNA-templated transcription elongation"/>
    <property type="evidence" value="ECO:0007669"/>
    <property type="project" value="UniProtKB-UniRule"/>
</dbReference>
<evidence type="ECO:0000256" key="1">
    <source>
        <dbReference type="ARBA" id="ARBA00008213"/>
    </source>
</evidence>
<dbReference type="PIRSF" id="PIRSF006092">
    <property type="entry name" value="GreA_GreB"/>
    <property type="match status" value="1"/>
</dbReference>
<keyword evidence="13" id="KW-0251">Elongation factor</keyword>
<dbReference type="FunFam" id="3.10.50.30:FF:000001">
    <property type="entry name" value="Transcription elongation factor GreA"/>
    <property type="match status" value="1"/>
</dbReference>
<comment type="similarity">
    <text evidence="1 9 10">Belongs to the GreA/GreB family.</text>
</comment>
<dbReference type="EMBL" id="ACVI01000113">
    <property type="protein sequence ID" value="EET85043.1"/>
    <property type="molecule type" value="Genomic_DNA"/>
</dbReference>
<evidence type="ECO:0000256" key="4">
    <source>
        <dbReference type="ARBA" id="ARBA00023054"/>
    </source>
</evidence>
<feature type="domain" description="Transcription elongation factor GreA/GreB C-terminal" evidence="11">
    <location>
        <begin position="87"/>
        <end position="159"/>
    </location>
</feature>
<evidence type="ECO:0000259" key="11">
    <source>
        <dbReference type="Pfam" id="PF01272"/>
    </source>
</evidence>
<keyword evidence="6 9" id="KW-0804">Transcription</keyword>
<dbReference type="RefSeq" id="WP_007063395.1">
    <property type="nucleotide sequence ID" value="NZ_ACVI01000113.1"/>
</dbReference>
<evidence type="ECO:0000256" key="6">
    <source>
        <dbReference type="ARBA" id="ARBA00023163"/>
    </source>
</evidence>
<dbReference type="NCBIfam" id="TIGR01462">
    <property type="entry name" value="greA"/>
    <property type="match status" value="1"/>
</dbReference>
<evidence type="ECO:0000313" key="14">
    <source>
        <dbReference type="Proteomes" id="UP000004198"/>
    </source>
</evidence>
<dbReference type="InterPro" id="IPR018151">
    <property type="entry name" value="TF_GreA/GreB_CS"/>
</dbReference>
<reference evidence="13 14" key="1">
    <citation type="submission" date="2009-06" db="EMBL/GenBank/DDBJ databases">
        <title>The draft genome of Clostridium carboxidivorans P7.</title>
        <authorList>
            <consortium name="US DOE Joint Genome Institute (JGI-PGF)"/>
            <person name="Lucas S."/>
            <person name="Copeland A."/>
            <person name="Lapidus A."/>
            <person name="Glavina del Rio T."/>
            <person name="Tice H."/>
            <person name="Bruce D."/>
            <person name="Goodwin L."/>
            <person name="Pitluck S."/>
            <person name="Larimer F."/>
            <person name="Land M.L."/>
            <person name="Hauser L."/>
            <person name="Hemme C.L."/>
        </authorList>
    </citation>
    <scope>NUCLEOTIDE SEQUENCE [LARGE SCALE GENOMIC DNA]</scope>
    <source>
        <strain evidence="13 14">P7</strain>
    </source>
</reference>
<dbReference type="SUPFAM" id="SSF54534">
    <property type="entry name" value="FKBP-like"/>
    <property type="match status" value="1"/>
</dbReference>
<dbReference type="OrthoDB" id="9808774at2"/>
<evidence type="ECO:0000259" key="12">
    <source>
        <dbReference type="Pfam" id="PF03449"/>
    </source>
</evidence>
<dbReference type="SUPFAM" id="SSF46557">
    <property type="entry name" value="GreA transcript cleavage protein, N-terminal domain"/>
    <property type="match status" value="1"/>
</dbReference>
<dbReference type="HAMAP" id="MF_00105">
    <property type="entry name" value="GreA_GreB"/>
    <property type="match status" value="1"/>
</dbReference>
<keyword evidence="14" id="KW-1185">Reference proteome</keyword>
<dbReference type="GO" id="GO:0003677">
    <property type="term" value="F:DNA binding"/>
    <property type="evidence" value="ECO:0007669"/>
    <property type="project" value="UniProtKB-UniRule"/>
</dbReference>
<dbReference type="STRING" id="536227.Ccar_20055"/>